<evidence type="ECO:0000256" key="1">
    <source>
        <dbReference type="SAM" id="Phobius"/>
    </source>
</evidence>
<evidence type="ECO:0008006" key="4">
    <source>
        <dbReference type="Google" id="ProtNLM"/>
    </source>
</evidence>
<dbReference type="EMBL" id="JAOPGA020000797">
    <property type="protein sequence ID" value="KAL0481854.1"/>
    <property type="molecule type" value="Genomic_DNA"/>
</dbReference>
<dbReference type="Proteomes" id="UP001431209">
    <property type="component" value="Unassembled WGS sequence"/>
</dbReference>
<gene>
    <name evidence="2" type="ORF">AKO1_011298</name>
</gene>
<dbReference type="PANTHER" id="PTHR37919:SF2">
    <property type="entry name" value="EXPERA DOMAIN-CONTAINING PROTEIN"/>
    <property type="match status" value="1"/>
</dbReference>
<feature type="transmembrane region" description="Helical" evidence="1">
    <location>
        <begin position="134"/>
        <end position="157"/>
    </location>
</feature>
<evidence type="ECO:0000313" key="2">
    <source>
        <dbReference type="EMBL" id="KAL0481854.1"/>
    </source>
</evidence>
<organism evidence="2 3">
    <name type="scientific">Acrasis kona</name>
    <dbReference type="NCBI Taxonomy" id="1008807"/>
    <lineage>
        <taxon>Eukaryota</taxon>
        <taxon>Discoba</taxon>
        <taxon>Heterolobosea</taxon>
        <taxon>Tetramitia</taxon>
        <taxon>Eutetramitia</taxon>
        <taxon>Acrasidae</taxon>
        <taxon>Acrasis</taxon>
    </lineage>
</organism>
<dbReference type="AlphaFoldDB" id="A0AAW2YXN1"/>
<accession>A0AAW2YXN1</accession>
<keyword evidence="3" id="KW-1185">Reference proteome</keyword>
<protein>
    <recommendedName>
        <fullName evidence="4">Emopamil-binding protein</fullName>
    </recommendedName>
</protein>
<evidence type="ECO:0000313" key="3">
    <source>
        <dbReference type="Proteomes" id="UP001431209"/>
    </source>
</evidence>
<feature type="transmembrane region" description="Helical" evidence="1">
    <location>
        <begin position="70"/>
        <end position="90"/>
    </location>
</feature>
<proteinExistence type="predicted"/>
<name>A0AAW2YXN1_9EUKA</name>
<feature type="transmembrane region" description="Helical" evidence="1">
    <location>
        <begin position="18"/>
        <end position="36"/>
    </location>
</feature>
<keyword evidence="1" id="KW-0812">Transmembrane</keyword>
<comment type="caution">
    <text evidence="2">The sequence shown here is derived from an EMBL/GenBank/DDBJ whole genome shotgun (WGS) entry which is preliminary data.</text>
</comment>
<feature type="transmembrane region" description="Helical" evidence="1">
    <location>
        <begin position="102"/>
        <end position="122"/>
    </location>
</feature>
<reference evidence="2 3" key="1">
    <citation type="submission" date="2024-03" db="EMBL/GenBank/DDBJ databases">
        <title>The Acrasis kona genome and developmental transcriptomes reveal deep origins of eukaryotic multicellular pathways.</title>
        <authorList>
            <person name="Sheikh S."/>
            <person name="Fu C.-J."/>
            <person name="Brown M.W."/>
            <person name="Baldauf S.L."/>
        </authorList>
    </citation>
    <scope>NUCLEOTIDE SEQUENCE [LARGE SCALE GENOMIC DNA]</scope>
    <source>
        <strain evidence="2 3">ATCC MYA-3509</strain>
    </source>
</reference>
<sequence>MVQQTAQQILSLPTWAKLWLILGNLIVFWDATFVLMRPHSMAGGLYEYIWIPYQKYILHDKRYADMDEPFVVAQSVINLIELLLGLYAVYLHSNIKTRPLSLVVALIASVMTWSKTTLYFAIEYYGKMNYTGHNIASDFIFFFFIPSFVWVLVPMLVTRMTARKLIAAASLAQNTKTK</sequence>
<dbReference type="PANTHER" id="PTHR37919">
    <property type="entry name" value="PROTEIN CBG05606"/>
    <property type="match status" value="1"/>
</dbReference>
<keyword evidence="1" id="KW-1133">Transmembrane helix</keyword>
<keyword evidence="1" id="KW-0472">Membrane</keyword>